<dbReference type="OrthoDB" id="5625437at2"/>
<dbReference type="RefSeq" id="WP_102242787.1">
    <property type="nucleotide sequence ID" value="NZ_CP025704.1"/>
</dbReference>
<keyword evidence="2" id="KW-1185">Reference proteome</keyword>
<organism evidence="1 2">
    <name type="scientific">Bacteriovorax stolpii</name>
    <name type="common">Bdellovibrio stolpii</name>
    <dbReference type="NCBI Taxonomy" id="960"/>
    <lineage>
        <taxon>Bacteria</taxon>
        <taxon>Pseudomonadati</taxon>
        <taxon>Bdellovibrionota</taxon>
        <taxon>Bacteriovoracia</taxon>
        <taxon>Bacteriovoracales</taxon>
        <taxon>Bacteriovoracaceae</taxon>
        <taxon>Bacteriovorax</taxon>
    </lineage>
</organism>
<dbReference type="AlphaFoldDB" id="A0A2K9NPR7"/>
<reference evidence="1 2" key="1">
    <citation type="submission" date="2018-01" db="EMBL/GenBank/DDBJ databases">
        <title>Complete genome sequence of Bacteriovorax stolpii DSM12778.</title>
        <authorList>
            <person name="Tang B."/>
            <person name="Chang J."/>
        </authorList>
    </citation>
    <scope>NUCLEOTIDE SEQUENCE [LARGE SCALE GENOMIC DNA]</scope>
    <source>
        <strain evidence="1 2">DSM 12778</strain>
    </source>
</reference>
<dbReference type="EMBL" id="CP025704">
    <property type="protein sequence ID" value="AUN97492.1"/>
    <property type="molecule type" value="Genomic_DNA"/>
</dbReference>
<name>A0A2K9NPR7_BACTC</name>
<protein>
    <submittedName>
        <fullName evidence="1">Uncharacterized protein</fullName>
    </submittedName>
</protein>
<dbReference type="Proteomes" id="UP000235584">
    <property type="component" value="Chromosome"/>
</dbReference>
<proteinExistence type="predicted"/>
<gene>
    <name evidence="1" type="ORF">C0V70_05075</name>
</gene>
<evidence type="ECO:0000313" key="2">
    <source>
        <dbReference type="Proteomes" id="UP000235584"/>
    </source>
</evidence>
<evidence type="ECO:0000313" key="1">
    <source>
        <dbReference type="EMBL" id="AUN97492.1"/>
    </source>
</evidence>
<dbReference type="KEGG" id="bsto:C0V70_05075"/>
<sequence length="132" mass="14254">MKAVLFTIATLFSINAMADQCQAVSQAEAERAALLLQKNAVITDYCEPCNEGGAKVSKVSVVNKVKLETIKLGNQYYTEVKVNGKSVDLAYLFVQVAPNRSVNVAKAINCETLDPSTVSSVIDGNLKTIRQN</sequence>
<accession>A0A2K9NPR7</accession>